<feature type="compositionally biased region" description="Basic and acidic residues" evidence="1">
    <location>
        <begin position="8"/>
        <end position="26"/>
    </location>
</feature>
<gene>
    <name evidence="3" type="ORF">BLITH_1360</name>
</gene>
<dbReference type="InterPro" id="IPR005122">
    <property type="entry name" value="Uracil-DNA_glycosylase-like"/>
</dbReference>
<feature type="compositionally biased region" description="Basic residues" evidence="1">
    <location>
        <begin position="36"/>
        <end position="45"/>
    </location>
</feature>
<name>A0A2T5G6C3_9BACL</name>
<dbReference type="InterPro" id="IPR036895">
    <property type="entry name" value="Uracil-DNA_glycosylase-like_sf"/>
</dbReference>
<sequence length="313" mass="35341">MRVLSFPCEERRERETRYRTSPEARRSPSGFSSPRRGGKLGKRERRNRFRERGGVKVDVSAWSPAALAEAARFVRELAAIRAEPDLFNPWGESDLAWDRSRLAPCVRRLHFTYYLARRLGRVRWVWVGEALGYRGARFSGVPFTSERILLGFHPEIPAEVAFGRRGVRTSRLDHPILPGRTSETTRRYGFAEVSATLVWRAVRAAGLAPEDVIFFSVVPFHPLDPKRGPMSNRPPRRREVREGLTVLSEFLTLLGRWGRGGEGGFPRVVAVGNVAHEGLEALGISHLKVVHPAQGHGPRFLAEIRRAVLTEGR</sequence>
<dbReference type="Proteomes" id="UP000244016">
    <property type="component" value="Unassembled WGS sequence"/>
</dbReference>
<feature type="region of interest" description="Disordered" evidence="1">
    <location>
        <begin position="1"/>
        <end position="45"/>
    </location>
</feature>
<comment type="caution">
    <text evidence="3">The sequence shown here is derived from an EMBL/GenBank/DDBJ whole genome shotgun (WGS) entry which is preliminary data.</text>
</comment>
<evidence type="ECO:0000313" key="4">
    <source>
        <dbReference type="Proteomes" id="UP000244016"/>
    </source>
</evidence>
<evidence type="ECO:0000259" key="2">
    <source>
        <dbReference type="Pfam" id="PF03167"/>
    </source>
</evidence>
<feature type="domain" description="Uracil-DNA glycosylase-like" evidence="2">
    <location>
        <begin position="125"/>
        <end position="277"/>
    </location>
</feature>
<dbReference type="Pfam" id="PF03167">
    <property type="entry name" value="UDG"/>
    <property type="match status" value="1"/>
</dbReference>
<accession>A0A2T5G6C3</accession>
<organism evidence="3 4">
    <name type="scientific">Brockia lithotrophica</name>
    <dbReference type="NCBI Taxonomy" id="933949"/>
    <lineage>
        <taxon>Bacteria</taxon>
        <taxon>Bacillati</taxon>
        <taxon>Bacillota</taxon>
        <taxon>Bacilli</taxon>
        <taxon>Bacillales</taxon>
        <taxon>Bacillales Family X. Incertae Sedis</taxon>
        <taxon>Brockia</taxon>
    </lineage>
</organism>
<reference evidence="3 4" key="1">
    <citation type="submission" date="2017-08" db="EMBL/GenBank/DDBJ databases">
        <title>Burning lignite coal seam in the remote Altai Mountains harbors a hydrogen-driven thermophilic microbial community.</title>
        <authorList>
            <person name="Kadnikov V.V."/>
            <person name="Mardanov A.V."/>
            <person name="Ivasenko D."/>
            <person name="Beletsky A.V."/>
            <person name="Karnachuk O.V."/>
            <person name="Ravin N.V."/>
        </authorList>
    </citation>
    <scope>NUCLEOTIDE SEQUENCE [LARGE SCALE GENOMIC DNA]</scope>
    <source>
        <strain evidence="3">AL31</strain>
    </source>
</reference>
<dbReference type="CDD" id="cd10035">
    <property type="entry name" value="UDG_like"/>
    <property type="match status" value="1"/>
</dbReference>
<dbReference type="SUPFAM" id="SSF52141">
    <property type="entry name" value="Uracil-DNA glycosylase-like"/>
    <property type="match status" value="1"/>
</dbReference>
<evidence type="ECO:0000313" key="3">
    <source>
        <dbReference type="EMBL" id="PTQ51722.1"/>
    </source>
</evidence>
<dbReference type="EMBL" id="PEBW01000004">
    <property type="protein sequence ID" value="PTQ51722.1"/>
    <property type="molecule type" value="Genomic_DNA"/>
</dbReference>
<evidence type="ECO:0000256" key="1">
    <source>
        <dbReference type="SAM" id="MobiDB-lite"/>
    </source>
</evidence>
<protein>
    <recommendedName>
        <fullName evidence="2">Uracil-DNA glycosylase-like domain-containing protein</fullName>
    </recommendedName>
</protein>
<proteinExistence type="predicted"/>
<dbReference type="Gene3D" id="3.40.470.10">
    <property type="entry name" value="Uracil-DNA glycosylase-like domain"/>
    <property type="match status" value="1"/>
</dbReference>
<dbReference type="AlphaFoldDB" id="A0A2T5G6C3"/>